<evidence type="ECO:0000313" key="2">
    <source>
        <dbReference type="Proteomes" id="UP000273326"/>
    </source>
</evidence>
<dbReference type="SUPFAM" id="SSF89360">
    <property type="entry name" value="HesB-like domain"/>
    <property type="match status" value="1"/>
</dbReference>
<organism evidence="1 2">
    <name type="scientific">Jeotgalibaca ciconiae</name>
    <dbReference type="NCBI Taxonomy" id="2496265"/>
    <lineage>
        <taxon>Bacteria</taxon>
        <taxon>Bacillati</taxon>
        <taxon>Bacillota</taxon>
        <taxon>Bacilli</taxon>
        <taxon>Lactobacillales</taxon>
        <taxon>Carnobacteriaceae</taxon>
        <taxon>Jeotgalibaca</taxon>
    </lineage>
</organism>
<reference evidence="2" key="1">
    <citation type="submission" date="2018-12" db="EMBL/GenBank/DDBJ databases">
        <title>Complete genome sequencing of Jeotgalibaca sp. H21T32.</title>
        <authorList>
            <person name="Bae J.-W."/>
            <person name="Lee S.-Y."/>
        </authorList>
    </citation>
    <scope>NUCLEOTIDE SEQUENCE [LARGE SCALE GENOMIC DNA]</scope>
    <source>
        <strain evidence="2">H21T32</strain>
    </source>
</reference>
<sequence length="99" mass="11410">MEIKITEKAQKWFEEELGLSDGNGVRFLGKIYGESQIHEGFSVGIEVAKPGNIIAETTVNHIPYFIDANDEWFFAGYNLEVGFDEKHQEPEYIFHEIKE</sequence>
<keyword evidence="2" id="KW-1185">Reference proteome</keyword>
<dbReference type="KEGG" id="jeh:EJN90_11190"/>
<accession>A0A3S9HEG5</accession>
<proteinExistence type="predicted"/>
<dbReference type="EMBL" id="CP034465">
    <property type="protein sequence ID" value="AZP05765.1"/>
    <property type="molecule type" value="Genomic_DNA"/>
</dbReference>
<dbReference type="AlphaFoldDB" id="A0A3S9HEG5"/>
<dbReference type="InterPro" id="IPR035903">
    <property type="entry name" value="HesB-like_dom_sf"/>
</dbReference>
<gene>
    <name evidence="1" type="ORF">EJN90_11190</name>
</gene>
<name>A0A3S9HEG5_9LACT</name>
<evidence type="ECO:0000313" key="1">
    <source>
        <dbReference type="EMBL" id="AZP05765.1"/>
    </source>
</evidence>
<dbReference type="OrthoDB" id="1645729at2"/>
<protein>
    <submittedName>
        <fullName evidence="1">Iron-sulfur cluster biosynthesis protein</fullName>
    </submittedName>
</protein>
<dbReference type="Proteomes" id="UP000273326">
    <property type="component" value="Chromosome"/>
</dbReference>